<dbReference type="SUPFAM" id="SSF52266">
    <property type="entry name" value="SGNH hydrolase"/>
    <property type="match status" value="2"/>
</dbReference>
<dbReference type="OMA" id="REPLCES"/>
<keyword evidence="6" id="KW-1185">Reference proteome</keyword>
<dbReference type="EnsemblPlants" id="Solyc01g099030.3.1">
    <property type="protein sequence ID" value="Solyc01g099030.3.1"/>
    <property type="gene ID" value="Solyc01g099030.3"/>
</dbReference>
<evidence type="ECO:0000313" key="6">
    <source>
        <dbReference type="Proteomes" id="UP000004994"/>
    </source>
</evidence>
<sequence length="1477" mass="166031">MQKAIQEVEKEYSNITLIYADYYHAYLWLLQNATSLGFDKYCLRKACCGIGGEYNYDKSRICGNPTTYINWDGVHLTQTTYKLVAIFLIIMCFVLLQQNGDAQKHKTSEGLLMKCRFDKIYQLGDSISDTGNCLRESLCGTHSSCRRSPYGMNFFHKVTGRCCDGMLMIDFIARESGLPFLNPFKDENADFSHGVNFAVAGATALSVESLAEKNISMSFTNSSLSVQLRWMSSHFKSIASPDEKLKKSLFLVGEIGGNEFSYGLLQGKSIKEVRKMVPQVVQTIIHGVKRIIDFGGTRIIIPGNFPIGCITSMLTKFKTNKTTAYDEYHCLKDLNSLARFFNHHLRQAIVQMKKKYPNVILIYGDYYNAYLWLLRNAVSLGFDENSLQKACCGIGGNYNYNPSRTCGAAGVPNSDAQELIKLQKPRLRNCRFDKIYQFGDSISDTGNCIREPLCESHSDCRKHPYGMNFYENATGRCSDGMLMIDFIALESGLPLLNPYKDRIANFRHGVNFAVAGCTGISAEIMEENKIFNTAFTNSSLTVQLDWMSSHFENTWNTDCRKKLKKSLVLVGEIGGNEFNYGLLQGKSIEELRKMVPIVIQTIIHGVKRVIDFGATRIIVPGNFPIGCVPIFLTRFMTDDSNAYDEHHCLKDLNNFSIFFNNHLQQAIDEMKKKHPNITLIYGDYYNAFMWFLQNAVGFGFDKNSLLKACCGSGGGDYNYNIRRRCGFPGVEVCANPSTYINWDGIHMTQEAYKYLAKWLIDDMLPQLNCHLEEPKLKKCGINRIYQFGDSLSDTGNCLRESYCGAHTGCRFPPYGMNFYQKEITGRCSNGLLMVDFMALECGLPLLNPSLEENANFSQGSNFAVAGATALSVEQLAERNISMSYTNSTLTVQLHWMSSHFNSICSTVGEIGGDELAYGFIQGKTIQELRTMVPDIVHAIIRGVTRVISFGATRIVVPGNIPAGCNPVILTIFGTTYDEYGCVKEWNNFMMYYNNHLKRGVYMLKREYPNISISYGDYYNAYLWLRQNVVALGFDKNSVLKACCGIGGEYNYRADMRCGNPGVKACADPNSYISWDGIHLTQRAYSWLTKWLIDDIIPQLNCLCHGNNSNLASFFAHFNGESEAEQVLKLQNPRLLNCRFDKIYQFGDSLSDTGNCIRETLCGATLSCGTLPYGMDFYQNATGRCSNGMLIIDFIAVESGLPLLNPFKDENADFRHGVNFAVAGSTALSAKSLAEKNIVNIALTNSSLSVQLDWMSSHFQTTCSPDCPEKLNKSLFLVGEIGGNEFIYGLSQGKSMDESRKMVPEIVQTIIHGVERIIGFGATQIIVPGNFPIGCHPIFLTKFMTNISTAYDEYHCLKELNNFAIFFNRYLQQAIDELKKDYPNITLIYGDYYNAFLWLLQNADGLGFDNKSLQKACCGIGGEYNYDVHRRCGAPRVPVCVDPSTHISWDGVHLTQNAYRWIARWLIDDTLPKLNCQV</sequence>
<dbReference type="PaxDb" id="4081-Solyc01g099050.2.1"/>
<keyword evidence="4" id="KW-0325">Glycoprotein</keyword>
<evidence type="ECO:0000313" key="5">
    <source>
        <dbReference type="EnsemblPlants" id="Solyc01g099030.3.1"/>
    </source>
</evidence>
<protein>
    <submittedName>
        <fullName evidence="5">Uncharacterized protein</fullName>
    </submittedName>
</protein>
<keyword evidence="2" id="KW-0732">Signal</keyword>
<evidence type="ECO:0000256" key="2">
    <source>
        <dbReference type="ARBA" id="ARBA00022729"/>
    </source>
</evidence>
<proteinExistence type="inferred from homology"/>
<reference evidence="5" key="1">
    <citation type="journal article" date="2012" name="Nature">
        <title>The tomato genome sequence provides insights into fleshy fruit evolution.</title>
        <authorList>
            <consortium name="Tomato Genome Consortium"/>
        </authorList>
    </citation>
    <scope>NUCLEOTIDE SEQUENCE [LARGE SCALE GENOMIC DNA]</scope>
    <source>
        <strain evidence="5">cv. Heinz 1706</strain>
    </source>
</reference>
<evidence type="ECO:0000256" key="3">
    <source>
        <dbReference type="ARBA" id="ARBA00022801"/>
    </source>
</evidence>
<keyword evidence="3" id="KW-0378">Hydrolase</keyword>
<dbReference type="GO" id="GO:0016788">
    <property type="term" value="F:hydrolase activity, acting on ester bonds"/>
    <property type="evidence" value="ECO:0007669"/>
    <property type="project" value="InterPro"/>
</dbReference>
<dbReference type="Gene3D" id="3.40.50.1110">
    <property type="entry name" value="SGNH hydrolase"/>
    <property type="match status" value="5"/>
</dbReference>
<dbReference type="PANTHER" id="PTHR22835">
    <property type="entry name" value="ZINC FINGER FYVE DOMAIN CONTAINING PROTEIN"/>
    <property type="match status" value="1"/>
</dbReference>
<dbReference type="PANTHER" id="PTHR22835:SF632">
    <property type="entry name" value="ALPHA-L-FUCOSIDASE 2"/>
    <property type="match status" value="1"/>
</dbReference>
<dbReference type="InterPro" id="IPR036514">
    <property type="entry name" value="SGNH_hydro_sf"/>
</dbReference>
<dbReference type="InParanoid" id="A0A3Q7EN73"/>
<name>A0A3Q7EN73_SOLLC</name>
<dbReference type="Proteomes" id="UP000004994">
    <property type="component" value="Chromosome 1"/>
</dbReference>
<reference evidence="5" key="2">
    <citation type="submission" date="2019-01" db="UniProtKB">
        <authorList>
            <consortium name="EnsemblPlants"/>
        </authorList>
    </citation>
    <scope>IDENTIFICATION</scope>
    <source>
        <strain evidence="5">cv. Heinz 1706</strain>
    </source>
</reference>
<accession>A0A3Q7EN73</accession>
<evidence type="ECO:0000256" key="4">
    <source>
        <dbReference type="ARBA" id="ARBA00023180"/>
    </source>
</evidence>
<dbReference type="CDD" id="cd01837">
    <property type="entry name" value="SGNH_plant_lipase_like"/>
    <property type="match status" value="2"/>
</dbReference>
<dbReference type="InterPro" id="IPR035669">
    <property type="entry name" value="SGNH_plant_lipase-like"/>
</dbReference>
<dbReference type="Gramene" id="Solyc01g099030.3.1">
    <property type="protein sequence ID" value="Solyc01g099030.3.1"/>
    <property type="gene ID" value="Solyc01g099030.3"/>
</dbReference>
<evidence type="ECO:0000256" key="1">
    <source>
        <dbReference type="ARBA" id="ARBA00008668"/>
    </source>
</evidence>
<organism evidence="5">
    <name type="scientific">Solanum lycopersicum</name>
    <name type="common">Tomato</name>
    <name type="synonym">Lycopersicon esculentum</name>
    <dbReference type="NCBI Taxonomy" id="4081"/>
    <lineage>
        <taxon>Eukaryota</taxon>
        <taxon>Viridiplantae</taxon>
        <taxon>Streptophyta</taxon>
        <taxon>Embryophyta</taxon>
        <taxon>Tracheophyta</taxon>
        <taxon>Spermatophyta</taxon>
        <taxon>Magnoliopsida</taxon>
        <taxon>eudicotyledons</taxon>
        <taxon>Gunneridae</taxon>
        <taxon>Pentapetalae</taxon>
        <taxon>asterids</taxon>
        <taxon>lamiids</taxon>
        <taxon>Solanales</taxon>
        <taxon>Solanaceae</taxon>
        <taxon>Solanoideae</taxon>
        <taxon>Solaneae</taxon>
        <taxon>Solanum</taxon>
        <taxon>Solanum subgen. Lycopersicon</taxon>
    </lineage>
</organism>
<dbReference type="InterPro" id="IPR001087">
    <property type="entry name" value="GDSL"/>
</dbReference>
<dbReference type="Pfam" id="PF00657">
    <property type="entry name" value="Lipase_GDSL"/>
    <property type="match status" value="4"/>
</dbReference>
<comment type="similarity">
    <text evidence="1">Belongs to the 'GDSL' lipolytic enzyme family.</text>
</comment>